<dbReference type="PANTHER" id="PTHR42683">
    <property type="entry name" value="ALDEHYDE REDUCTASE"/>
    <property type="match status" value="1"/>
</dbReference>
<evidence type="ECO:0000256" key="2">
    <source>
        <dbReference type="ARBA" id="ARBA00022723"/>
    </source>
</evidence>
<feature type="domain" description="Enoyl reductase (ER)" evidence="6">
    <location>
        <begin position="15"/>
        <end position="342"/>
    </location>
</feature>
<dbReference type="SUPFAM" id="SSF50129">
    <property type="entry name" value="GroES-like"/>
    <property type="match status" value="1"/>
</dbReference>
<evidence type="ECO:0000313" key="8">
    <source>
        <dbReference type="Proteomes" id="UP001360953"/>
    </source>
</evidence>
<evidence type="ECO:0000256" key="3">
    <source>
        <dbReference type="ARBA" id="ARBA00022833"/>
    </source>
</evidence>
<dbReference type="RefSeq" id="XP_066657381.1">
    <property type="nucleotide sequence ID" value="XM_066796942.1"/>
</dbReference>
<evidence type="ECO:0000256" key="5">
    <source>
        <dbReference type="RuleBase" id="RU361277"/>
    </source>
</evidence>
<dbReference type="Gene3D" id="3.40.50.720">
    <property type="entry name" value="NAD(P)-binding Rossmann-like Domain"/>
    <property type="match status" value="1"/>
</dbReference>
<keyword evidence="2 5" id="KW-0479">Metal-binding</keyword>
<dbReference type="InterPro" id="IPR047109">
    <property type="entry name" value="CAD-like"/>
</dbReference>
<dbReference type="CDD" id="cd05283">
    <property type="entry name" value="CAD1"/>
    <property type="match status" value="1"/>
</dbReference>
<protein>
    <submittedName>
        <fullName evidence="7">Chaperonin 10-like protein</fullName>
    </submittedName>
</protein>
<evidence type="ECO:0000259" key="6">
    <source>
        <dbReference type="SMART" id="SM00829"/>
    </source>
</evidence>
<dbReference type="InterPro" id="IPR013154">
    <property type="entry name" value="ADH-like_N"/>
</dbReference>
<proteinExistence type="inferred from homology"/>
<dbReference type="GeneID" id="92029848"/>
<dbReference type="Gene3D" id="3.90.180.10">
    <property type="entry name" value="Medium-chain alcohol dehydrogenases, catalytic domain"/>
    <property type="match status" value="1"/>
</dbReference>
<dbReference type="Proteomes" id="UP001360953">
    <property type="component" value="Unassembled WGS sequence"/>
</dbReference>
<gene>
    <name evidence="7" type="ORF">J3D65DRAFT_549174</name>
</gene>
<dbReference type="InterPro" id="IPR013149">
    <property type="entry name" value="ADH-like_C"/>
</dbReference>
<dbReference type="InterPro" id="IPR036291">
    <property type="entry name" value="NAD(P)-bd_dom_sf"/>
</dbReference>
<keyword evidence="3 5" id="KW-0862">Zinc</keyword>
<accession>A0ABR1M102</accession>
<evidence type="ECO:0000313" key="7">
    <source>
        <dbReference type="EMBL" id="KAK7540450.1"/>
    </source>
</evidence>
<dbReference type="SMART" id="SM00829">
    <property type="entry name" value="PKS_ER"/>
    <property type="match status" value="1"/>
</dbReference>
<dbReference type="EMBL" id="JBBPEH010000003">
    <property type="protein sequence ID" value="KAK7540450.1"/>
    <property type="molecule type" value="Genomic_DNA"/>
</dbReference>
<dbReference type="SUPFAM" id="SSF51735">
    <property type="entry name" value="NAD(P)-binding Rossmann-fold domains"/>
    <property type="match status" value="1"/>
</dbReference>
<dbReference type="InterPro" id="IPR020843">
    <property type="entry name" value="ER"/>
</dbReference>
<dbReference type="Pfam" id="PF00107">
    <property type="entry name" value="ADH_zinc_N"/>
    <property type="match status" value="1"/>
</dbReference>
<dbReference type="Pfam" id="PF08240">
    <property type="entry name" value="ADH_N"/>
    <property type="match status" value="1"/>
</dbReference>
<evidence type="ECO:0000256" key="4">
    <source>
        <dbReference type="ARBA" id="ARBA00023002"/>
    </source>
</evidence>
<dbReference type="InterPro" id="IPR002328">
    <property type="entry name" value="ADH_Zn_CS"/>
</dbReference>
<name>A0ABR1M102_9PEZI</name>
<dbReference type="InterPro" id="IPR011032">
    <property type="entry name" value="GroES-like_sf"/>
</dbReference>
<sequence length="352" mass="38360">MLTENASLRYDQYCGLIETYRFSRERGFVTETAPRELGHDEVLIETTHSGICYTDVHAKGKGCGLGHEGVGTVLKLGDGVKDLKIGERVGWGWLHHSCGSCKVCVQGYRQYCAEACGFAFGELDQGSMGNYAIRNRTFVNRIPDAIESEHAAPLMCAGASTYEALMAAEVQPSDRVGVVGIGGLGHMAVLFAKAMGCAVTALSDTPDKEEDARAMGADEFIFLEQSRENKVGDSSPIDVLLLCATEIPSLAGLILLLARRARIVCMTIQQSPIEVPYMPFVLPGLRIIASTEASRQHFQNMLNFVARHGIKPWTSLFPLTRDGVAEAFKTLEEGRMRYRGVLHAVKEPGKSA</sequence>
<comment type="caution">
    <text evidence="7">The sequence shown here is derived from an EMBL/GenBank/DDBJ whole genome shotgun (WGS) entry which is preliminary data.</text>
</comment>
<evidence type="ECO:0000256" key="1">
    <source>
        <dbReference type="ARBA" id="ARBA00001947"/>
    </source>
</evidence>
<dbReference type="PROSITE" id="PS00059">
    <property type="entry name" value="ADH_ZINC"/>
    <property type="match status" value="1"/>
</dbReference>
<reference evidence="7 8" key="1">
    <citation type="submission" date="2024-04" db="EMBL/GenBank/DDBJ databases">
        <title>Phyllosticta paracitricarpa is synonymous to the EU quarantine fungus P. citricarpa based on phylogenomic analyses.</title>
        <authorList>
            <consortium name="Lawrence Berkeley National Laboratory"/>
            <person name="Van ingen-buijs V.A."/>
            <person name="Van westerhoven A.C."/>
            <person name="Haridas S."/>
            <person name="Skiadas P."/>
            <person name="Martin F."/>
            <person name="Groenewald J.Z."/>
            <person name="Crous P.W."/>
            <person name="Seidl M.F."/>
        </authorList>
    </citation>
    <scope>NUCLEOTIDE SEQUENCE [LARGE SCALE GENOMIC DNA]</scope>
    <source>
        <strain evidence="7 8">CPC 17464</strain>
    </source>
</reference>
<comment type="cofactor">
    <cofactor evidence="1 5">
        <name>Zn(2+)</name>
        <dbReference type="ChEBI" id="CHEBI:29105"/>
    </cofactor>
</comment>
<keyword evidence="4" id="KW-0560">Oxidoreductase</keyword>
<organism evidence="7 8">
    <name type="scientific">Phyllosticta citribraziliensis</name>
    <dbReference type="NCBI Taxonomy" id="989973"/>
    <lineage>
        <taxon>Eukaryota</taxon>
        <taxon>Fungi</taxon>
        <taxon>Dikarya</taxon>
        <taxon>Ascomycota</taxon>
        <taxon>Pezizomycotina</taxon>
        <taxon>Dothideomycetes</taxon>
        <taxon>Dothideomycetes incertae sedis</taxon>
        <taxon>Botryosphaeriales</taxon>
        <taxon>Phyllostictaceae</taxon>
        <taxon>Phyllosticta</taxon>
    </lineage>
</organism>
<comment type="similarity">
    <text evidence="5">Belongs to the zinc-containing alcohol dehydrogenase family.</text>
</comment>
<keyword evidence="8" id="KW-1185">Reference proteome</keyword>